<protein>
    <submittedName>
        <fullName evidence="1">Uncharacterized protein</fullName>
    </submittedName>
</protein>
<evidence type="ECO:0000313" key="2">
    <source>
        <dbReference type="Proteomes" id="UP001249851"/>
    </source>
</evidence>
<accession>A0AAD9QLP8</accession>
<reference evidence="1" key="1">
    <citation type="journal article" date="2023" name="G3 (Bethesda)">
        <title>Whole genome assembly and annotation of the endangered Caribbean coral Acropora cervicornis.</title>
        <authorList>
            <person name="Selwyn J.D."/>
            <person name="Vollmer S.V."/>
        </authorList>
    </citation>
    <scope>NUCLEOTIDE SEQUENCE</scope>
    <source>
        <strain evidence="1">K2</strain>
    </source>
</reference>
<keyword evidence="2" id="KW-1185">Reference proteome</keyword>
<dbReference type="AlphaFoldDB" id="A0AAD9QLP8"/>
<dbReference type="EMBL" id="JARQWQ010000025">
    <property type="protein sequence ID" value="KAK2563439.1"/>
    <property type="molecule type" value="Genomic_DNA"/>
</dbReference>
<gene>
    <name evidence="1" type="ORF">P5673_013142</name>
</gene>
<sequence>MPWSNSQQKRLAMEKTLLEKYFGDRVSWISPGHQTKVELQISCSNDKQHTLLIYIPDDFPNSCPNMVVKGPMLRSFIPMLYLHQYPGDNHTGHNIDGSSGICHFRPSLWTSSNTLYQIFMKGMIWLEAYEAHLRTGEPMSRYLSEMDG</sequence>
<evidence type="ECO:0000313" key="1">
    <source>
        <dbReference type="EMBL" id="KAK2563439.1"/>
    </source>
</evidence>
<comment type="caution">
    <text evidence="1">The sequence shown here is derived from an EMBL/GenBank/DDBJ whole genome shotgun (WGS) entry which is preliminary data.</text>
</comment>
<dbReference type="CDD" id="cd00195">
    <property type="entry name" value="UBCc_UEV"/>
    <property type="match status" value="1"/>
</dbReference>
<organism evidence="1 2">
    <name type="scientific">Acropora cervicornis</name>
    <name type="common">Staghorn coral</name>
    <dbReference type="NCBI Taxonomy" id="6130"/>
    <lineage>
        <taxon>Eukaryota</taxon>
        <taxon>Metazoa</taxon>
        <taxon>Cnidaria</taxon>
        <taxon>Anthozoa</taxon>
        <taxon>Hexacorallia</taxon>
        <taxon>Scleractinia</taxon>
        <taxon>Astrocoeniina</taxon>
        <taxon>Acroporidae</taxon>
        <taxon>Acropora</taxon>
    </lineage>
</organism>
<dbReference type="SUPFAM" id="SSF54495">
    <property type="entry name" value="UBC-like"/>
    <property type="match status" value="1"/>
</dbReference>
<dbReference type="InterPro" id="IPR016135">
    <property type="entry name" value="UBQ-conjugating_enzyme/RWD"/>
</dbReference>
<reference evidence="1" key="2">
    <citation type="journal article" date="2023" name="Science">
        <title>Genomic signatures of disease resistance in endangered staghorn corals.</title>
        <authorList>
            <person name="Vollmer S.V."/>
            <person name="Selwyn J.D."/>
            <person name="Despard B.A."/>
            <person name="Roesel C.L."/>
        </authorList>
    </citation>
    <scope>NUCLEOTIDE SEQUENCE</scope>
    <source>
        <strain evidence="1">K2</strain>
    </source>
</reference>
<proteinExistence type="predicted"/>
<dbReference type="Proteomes" id="UP001249851">
    <property type="component" value="Unassembled WGS sequence"/>
</dbReference>
<name>A0AAD9QLP8_ACRCE</name>